<dbReference type="AlphaFoldDB" id="B8IQE8"/>
<evidence type="ECO:0000313" key="4">
    <source>
        <dbReference type="Proteomes" id="UP000008207"/>
    </source>
</evidence>
<dbReference type="HOGENOM" id="CLU_142186_0_0_5"/>
<keyword evidence="2" id="KW-1133">Transmembrane helix</keyword>
<feature type="transmembrane region" description="Helical" evidence="2">
    <location>
        <begin position="37"/>
        <end position="57"/>
    </location>
</feature>
<name>B8IQE8_METNO</name>
<keyword evidence="4" id="KW-1185">Reference proteome</keyword>
<proteinExistence type="predicted"/>
<dbReference type="EMBL" id="CP001349">
    <property type="protein sequence ID" value="ACL60460.1"/>
    <property type="molecule type" value="Genomic_DNA"/>
</dbReference>
<evidence type="ECO:0000313" key="3">
    <source>
        <dbReference type="EMBL" id="ACL60460.1"/>
    </source>
</evidence>
<dbReference type="eggNOG" id="ENOG502ZYMH">
    <property type="taxonomic scope" value="Bacteria"/>
</dbReference>
<evidence type="ECO:0000256" key="1">
    <source>
        <dbReference type="SAM" id="MobiDB-lite"/>
    </source>
</evidence>
<evidence type="ECO:0000256" key="2">
    <source>
        <dbReference type="SAM" id="Phobius"/>
    </source>
</evidence>
<gene>
    <name evidence="3" type="ordered locus">Mnod_5618</name>
</gene>
<dbReference type="STRING" id="460265.Mnod_5618"/>
<keyword evidence="2" id="KW-0472">Membrane</keyword>
<reference evidence="3 4" key="1">
    <citation type="submission" date="2009-01" db="EMBL/GenBank/DDBJ databases">
        <title>Complete sequence of chromosome of Methylobacterium nodulans ORS 2060.</title>
        <authorList>
            <consortium name="US DOE Joint Genome Institute"/>
            <person name="Lucas S."/>
            <person name="Copeland A."/>
            <person name="Lapidus A."/>
            <person name="Glavina del Rio T."/>
            <person name="Dalin E."/>
            <person name="Tice H."/>
            <person name="Bruce D."/>
            <person name="Goodwin L."/>
            <person name="Pitluck S."/>
            <person name="Sims D."/>
            <person name="Brettin T."/>
            <person name="Detter J.C."/>
            <person name="Han C."/>
            <person name="Larimer F."/>
            <person name="Land M."/>
            <person name="Hauser L."/>
            <person name="Kyrpides N."/>
            <person name="Ivanova N."/>
            <person name="Marx C.J."/>
            <person name="Richardson P."/>
        </authorList>
    </citation>
    <scope>NUCLEOTIDE SEQUENCE [LARGE SCALE GENOMIC DNA]</scope>
    <source>
        <strain evidence="4">LMG 21967 / CNCM I-2342 / ORS 2060</strain>
    </source>
</reference>
<keyword evidence="2" id="KW-0812">Transmembrane</keyword>
<feature type="region of interest" description="Disordered" evidence="1">
    <location>
        <begin position="158"/>
        <end position="178"/>
    </location>
</feature>
<organism evidence="3 4">
    <name type="scientific">Methylobacterium nodulans (strain LMG 21967 / CNCM I-2342 / ORS 2060)</name>
    <dbReference type="NCBI Taxonomy" id="460265"/>
    <lineage>
        <taxon>Bacteria</taxon>
        <taxon>Pseudomonadati</taxon>
        <taxon>Pseudomonadota</taxon>
        <taxon>Alphaproteobacteria</taxon>
        <taxon>Hyphomicrobiales</taxon>
        <taxon>Methylobacteriaceae</taxon>
        <taxon>Methylobacterium</taxon>
    </lineage>
</organism>
<dbReference type="KEGG" id="mno:Mnod_5618"/>
<sequence>MRYETPDLFRTGISQGRVFPESRTRCKLKPMRLDRHLASLMAAMIITIIAFLAPSAVQAHDGHAHHASRLQAAVQIPAAEVRAPGAGPVSSFAVRIAGPACAGIASAAVEPAGDRPDDPGACKAVCCGTMACCATAVPAVPPALPILAFRHVSAVPPDSVARPGIGPDTLPEPPRTLA</sequence>
<protein>
    <recommendedName>
        <fullName evidence="5">CopL family metal-binding regulatory protein</fullName>
    </recommendedName>
</protein>
<evidence type="ECO:0008006" key="5">
    <source>
        <dbReference type="Google" id="ProtNLM"/>
    </source>
</evidence>
<accession>B8IQE8</accession>
<dbReference type="Proteomes" id="UP000008207">
    <property type="component" value="Chromosome"/>
</dbReference>